<keyword evidence="10" id="KW-1185">Reference proteome</keyword>
<evidence type="ECO:0000313" key="10">
    <source>
        <dbReference type="Proteomes" id="UP000789508"/>
    </source>
</evidence>
<feature type="domain" description="TM7S3/TM198-like" evidence="8">
    <location>
        <begin position="133"/>
        <end position="322"/>
    </location>
</feature>
<gene>
    <name evidence="9" type="ORF">ALEPTO_LOCUS10234</name>
</gene>
<dbReference type="InterPro" id="IPR025256">
    <property type="entry name" value="TM7S3/TM198-like_dom"/>
</dbReference>
<comment type="similarity">
    <text evidence="2">Belongs to the TMEM198 family.</text>
</comment>
<feature type="transmembrane region" description="Helical" evidence="7">
    <location>
        <begin position="259"/>
        <end position="276"/>
    </location>
</feature>
<keyword evidence="4 7" id="KW-1133">Transmembrane helix</keyword>
<feature type="transmembrane region" description="Helical" evidence="7">
    <location>
        <begin position="213"/>
        <end position="229"/>
    </location>
</feature>
<evidence type="ECO:0000256" key="5">
    <source>
        <dbReference type="ARBA" id="ARBA00023136"/>
    </source>
</evidence>
<dbReference type="Proteomes" id="UP000789508">
    <property type="component" value="Unassembled WGS sequence"/>
</dbReference>
<evidence type="ECO:0000256" key="7">
    <source>
        <dbReference type="SAM" id="Phobius"/>
    </source>
</evidence>
<feature type="transmembrane region" description="Helical" evidence="7">
    <location>
        <begin position="127"/>
        <end position="146"/>
    </location>
</feature>
<feature type="non-terminal residue" evidence="9">
    <location>
        <position position="1"/>
    </location>
</feature>
<keyword evidence="3 7" id="KW-0812">Transmembrane</keyword>
<dbReference type="PANTHER" id="PTHR31247">
    <property type="entry name" value="TRANSMEMBRANE PROTEIN 198 FAMILY MEMBER"/>
    <property type="match status" value="1"/>
</dbReference>
<name>A0A9N9E4C9_9GLOM</name>
<dbReference type="Pfam" id="PF13886">
    <property type="entry name" value="TM7S3_TM198"/>
    <property type="match status" value="1"/>
</dbReference>
<comment type="caution">
    <text evidence="9">The sequence shown here is derived from an EMBL/GenBank/DDBJ whole genome shotgun (WGS) entry which is preliminary data.</text>
</comment>
<evidence type="ECO:0000256" key="3">
    <source>
        <dbReference type="ARBA" id="ARBA00022692"/>
    </source>
</evidence>
<evidence type="ECO:0000259" key="8">
    <source>
        <dbReference type="Pfam" id="PF13886"/>
    </source>
</evidence>
<evidence type="ECO:0000256" key="2">
    <source>
        <dbReference type="ARBA" id="ARBA00006244"/>
    </source>
</evidence>
<protein>
    <recommendedName>
        <fullName evidence="6">Transmembrane protein 198</fullName>
    </recommendedName>
</protein>
<dbReference type="InterPro" id="IPR040236">
    <property type="entry name" value="TMEM198"/>
</dbReference>
<dbReference type="EMBL" id="CAJVPS010010433">
    <property type="protein sequence ID" value="CAG8657955.1"/>
    <property type="molecule type" value="Genomic_DNA"/>
</dbReference>
<evidence type="ECO:0000256" key="1">
    <source>
        <dbReference type="ARBA" id="ARBA00004141"/>
    </source>
</evidence>
<evidence type="ECO:0000313" key="9">
    <source>
        <dbReference type="EMBL" id="CAG8657955.1"/>
    </source>
</evidence>
<accession>A0A9N9E4C9</accession>
<organism evidence="9 10">
    <name type="scientific">Ambispora leptoticha</name>
    <dbReference type="NCBI Taxonomy" id="144679"/>
    <lineage>
        <taxon>Eukaryota</taxon>
        <taxon>Fungi</taxon>
        <taxon>Fungi incertae sedis</taxon>
        <taxon>Mucoromycota</taxon>
        <taxon>Glomeromycotina</taxon>
        <taxon>Glomeromycetes</taxon>
        <taxon>Archaeosporales</taxon>
        <taxon>Ambisporaceae</taxon>
        <taxon>Ambispora</taxon>
    </lineage>
</organism>
<dbReference type="PANTHER" id="PTHR31247:SF5">
    <property type="entry name" value="DUF4203 DOMAIN-CONTAINING PROTEIN"/>
    <property type="match status" value="1"/>
</dbReference>
<evidence type="ECO:0000256" key="4">
    <source>
        <dbReference type="ARBA" id="ARBA00022989"/>
    </source>
</evidence>
<keyword evidence="5 7" id="KW-0472">Membrane</keyword>
<sequence length="424" mass="46572">FCLILISSCIYADDTGNVNITTFQDGFMTTASSWNINPSVTASIDTPATTVTSFNTTGIANTTSSQTIASVTTSPTSQTYIGKSSTFTSHVTPTVSLSNNDNSNNYSPAYNATYGTPPPPLRTTITWSNVIFGIFFICVGLLEVFHGYKYIRITLLIMGYLFFSSTALIILLLLDNNLDNTRSATFYFTTWLLVGLIGGLLSFFCWHLGLMLTAAYGGYALSLSLLAILDLENHIIRWTLSIIVMILLAIIVHYFERTVIIFTTSIAGAYTVMYGVDEFAQQGFRDMIQLANADGFFRFNPTLGVYLMIAGVVWLAVVGIVYEYRAHESPIDHFCNHPRTPSLISSPSFPNDTQTCFPKLFGRKPKSKHFSLSPTMSANTPPPIFTSNHPITVTTTTTTTTNDDLVTNNATINNDPTTMEVLSV</sequence>
<feature type="transmembrane region" description="Helical" evidence="7">
    <location>
        <begin position="235"/>
        <end position="252"/>
    </location>
</feature>
<reference evidence="9" key="1">
    <citation type="submission" date="2021-06" db="EMBL/GenBank/DDBJ databases">
        <authorList>
            <person name="Kallberg Y."/>
            <person name="Tangrot J."/>
            <person name="Rosling A."/>
        </authorList>
    </citation>
    <scope>NUCLEOTIDE SEQUENCE</scope>
    <source>
        <strain evidence="9">FL130A</strain>
    </source>
</reference>
<comment type="subcellular location">
    <subcellularLocation>
        <location evidence="1">Membrane</location>
        <topology evidence="1">Multi-pass membrane protein</topology>
    </subcellularLocation>
</comment>
<dbReference type="OrthoDB" id="102260at2759"/>
<dbReference type="AlphaFoldDB" id="A0A9N9E4C9"/>
<evidence type="ECO:0000256" key="6">
    <source>
        <dbReference type="ARBA" id="ARBA00049737"/>
    </source>
</evidence>
<feature type="transmembrane region" description="Helical" evidence="7">
    <location>
        <begin position="153"/>
        <end position="174"/>
    </location>
</feature>
<feature type="transmembrane region" description="Helical" evidence="7">
    <location>
        <begin position="303"/>
        <end position="322"/>
    </location>
</feature>
<dbReference type="GO" id="GO:0005886">
    <property type="term" value="C:plasma membrane"/>
    <property type="evidence" value="ECO:0007669"/>
    <property type="project" value="TreeGrafter"/>
</dbReference>
<feature type="transmembrane region" description="Helical" evidence="7">
    <location>
        <begin position="186"/>
        <end position="206"/>
    </location>
</feature>
<proteinExistence type="inferred from homology"/>